<dbReference type="PANTHER" id="PTHR32011">
    <property type="entry name" value="OS08G0472400 PROTEIN"/>
    <property type="match status" value="1"/>
</dbReference>
<evidence type="ECO:0000313" key="1">
    <source>
        <dbReference type="EMBL" id="MDR6244933.1"/>
    </source>
</evidence>
<evidence type="ECO:0008006" key="3">
    <source>
        <dbReference type="Google" id="ProtNLM"/>
    </source>
</evidence>
<proteinExistence type="predicted"/>
<dbReference type="PANTHER" id="PTHR32011:SF2">
    <property type="entry name" value="OS08G0472400 PROTEIN"/>
    <property type="match status" value="1"/>
</dbReference>
<organism evidence="1 2">
    <name type="scientific">Paenibacillus hunanensis</name>
    <dbReference type="NCBI Taxonomy" id="539262"/>
    <lineage>
        <taxon>Bacteria</taxon>
        <taxon>Bacillati</taxon>
        <taxon>Bacillota</taxon>
        <taxon>Bacilli</taxon>
        <taxon>Bacillales</taxon>
        <taxon>Paenibacillaceae</taxon>
        <taxon>Paenibacillus</taxon>
    </lineage>
</organism>
<protein>
    <recommendedName>
        <fullName evidence="3">SMI1/KNR4 family protein</fullName>
    </recommendedName>
</protein>
<sequence>MLNISEIRQLFKLNGLSFTHGLTNEEFKQIEKTYDLRFPPDLREMLSHMLPIGHGFPIWRDLSQRGIASMRQYLNMPLEGILFDVQYNQFWYPAWGERPEDNKAALEMARQQYAKVPPLVPLYNHRYMPTEPYEVGNPVLSVYQTDVIVYGANLEDYLQIEFNRKPYEDMDFASVKPIEFWLDLDRTI</sequence>
<accession>A0ABU1J0C8</accession>
<dbReference type="EMBL" id="JAVDQH010000010">
    <property type="protein sequence ID" value="MDR6244933.1"/>
    <property type="molecule type" value="Genomic_DNA"/>
</dbReference>
<gene>
    <name evidence="1" type="ORF">JOC58_002830</name>
</gene>
<dbReference type="Proteomes" id="UP001185028">
    <property type="component" value="Unassembled WGS sequence"/>
</dbReference>
<comment type="caution">
    <text evidence="1">The sequence shown here is derived from an EMBL/GenBank/DDBJ whole genome shotgun (WGS) entry which is preliminary data.</text>
</comment>
<name>A0ABU1J0C8_9BACL</name>
<keyword evidence="2" id="KW-1185">Reference proteome</keyword>
<evidence type="ECO:0000313" key="2">
    <source>
        <dbReference type="Proteomes" id="UP001185028"/>
    </source>
</evidence>
<reference evidence="1 2" key="1">
    <citation type="submission" date="2023-07" db="EMBL/GenBank/DDBJ databases">
        <title>Genomic Encyclopedia of Type Strains, Phase IV (KMG-IV): sequencing the most valuable type-strain genomes for metagenomic binning, comparative biology and taxonomic classification.</title>
        <authorList>
            <person name="Goeker M."/>
        </authorList>
    </citation>
    <scope>NUCLEOTIDE SEQUENCE [LARGE SCALE GENOMIC DNA]</scope>
    <source>
        <strain evidence="1 2">DSM 22170</strain>
    </source>
</reference>
<dbReference type="RefSeq" id="WP_188774546.1">
    <property type="nucleotide sequence ID" value="NZ_BMMB01000002.1"/>
</dbReference>